<sequence>MGIRQDLYKYHTDQGTPYPNPDWTPSTAGAAGDPWNPDAVFPWQPPPPVPGGVDTPGQGLNVVNVDAIITYANNLEALQPFMTNMIDSMDFVLSKRFGAGAFGAANNLEATVVGNGGQNGGASLVGSIRSVLVEAETIMKDMVVKCREIAAKYKTADDLTKLDADDFKQIVTGVNAKISGLSLGAAK</sequence>
<protein>
    <submittedName>
        <fullName evidence="2">Uncharacterized protein</fullName>
    </submittedName>
</protein>
<feature type="region of interest" description="Disordered" evidence="1">
    <location>
        <begin position="10"/>
        <end position="36"/>
    </location>
</feature>
<evidence type="ECO:0000256" key="1">
    <source>
        <dbReference type="SAM" id="MobiDB-lite"/>
    </source>
</evidence>
<dbReference type="EMBL" id="JAXAVU010000018">
    <property type="protein sequence ID" value="MDX8149476.1"/>
    <property type="molecule type" value="Genomic_DNA"/>
</dbReference>
<organism evidence="2 3">
    <name type="scientific">Lentzea sokolovensis</name>
    <dbReference type="NCBI Taxonomy" id="3095429"/>
    <lineage>
        <taxon>Bacteria</taxon>
        <taxon>Bacillati</taxon>
        <taxon>Actinomycetota</taxon>
        <taxon>Actinomycetes</taxon>
        <taxon>Pseudonocardiales</taxon>
        <taxon>Pseudonocardiaceae</taxon>
        <taxon>Lentzea</taxon>
    </lineage>
</organism>
<accession>A0ABU4VER3</accession>
<dbReference type="RefSeq" id="WP_319981458.1">
    <property type="nucleotide sequence ID" value="NZ_JAXAVU010000018.1"/>
</dbReference>
<comment type="caution">
    <text evidence="2">The sequence shown here is derived from an EMBL/GenBank/DDBJ whole genome shotgun (WGS) entry which is preliminary data.</text>
</comment>
<evidence type="ECO:0000313" key="2">
    <source>
        <dbReference type="EMBL" id="MDX8149476.1"/>
    </source>
</evidence>
<feature type="compositionally biased region" description="Polar residues" evidence="1">
    <location>
        <begin position="13"/>
        <end position="27"/>
    </location>
</feature>
<name>A0ABU4VER3_9PSEU</name>
<evidence type="ECO:0000313" key="3">
    <source>
        <dbReference type="Proteomes" id="UP001285352"/>
    </source>
</evidence>
<proteinExistence type="predicted"/>
<keyword evidence="3" id="KW-1185">Reference proteome</keyword>
<reference evidence="2 3" key="1">
    <citation type="submission" date="2023-11" db="EMBL/GenBank/DDBJ databases">
        <title>Lentzea sokolovensis, sp. nov., Lentzea kristufkii, sp. nov., and Lentzea miocenensis, sp. nov., rare actinobacteria from Sokolov Coal Basin, Miocene lacustrine sediment, Czech Republic.</title>
        <authorList>
            <person name="Lara A."/>
            <person name="Kotroba L."/>
            <person name="Nouioui I."/>
            <person name="Neumann-Schaal M."/>
            <person name="Mast Y."/>
            <person name="Chronakova A."/>
        </authorList>
    </citation>
    <scope>NUCLEOTIDE SEQUENCE [LARGE SCALE GENOMIC DNA]</scope>
    <source>
        <strain evidence="2 3">BCCO 10_0061</strain>
    </source>
</reference>
<dbReference type="Proteomes" id="UP001285352">
    <property type="component" value="Unassembled WGS sequence"/>
</dbReference>
<gene>
    <name evidence="2" type="ORF">SK854_45650</name>
</gene>